<proteinExistence type="predicted"/>
<evidence type="ECO:0000313" key="1">
    <source>
        <dbReference type="EMBL" id="SBO92593.1"/>
    </source>
</evidence>
<gene>
    <name evidence="1" type="ORF">BN4615_P2107</name>
</gene>
<sequence length="727" mass="76274">MAVAWGSVRGRVVFDSSLHEVLLERQSSGFSWTGTRSLLLTDHPAVYVHDTGGLGNPAVFALDPAADPDATIELVDGSTRLVADLRLPNGKTIELTSGELPPPALATLTGLRGRLMPDAEATDFVSPCAISIVPYYEDGTGDDAPAELAAYVVVTGGRLQLRSRGRIPLEWPVNRVTASPAGPSAVELRGGALLGGHFLTGATLHLVTPQVRAAFLSVVGSAGPGPRTVGTSAPVSLRGLGGAGGRGGLGGLGGTGGTGGTGAVRADCVLSEHALEFQAPDTQRVLARFDLGDAQLRIAGTAGRFVVFSPAHGPVTVECASEVFGRRLHRNAELRAAAERTLGSGVLPAELADGRPVACAFAPDGMRVKGDGVNVRIPYERIRTVEGDPGPPRAELRLTTDRTELRVVAQPELVQALHTEVRAWGNACAGAAQVPGMLRAAVGLEEDYLLYTVFGPFYELHAALLGDVGADGLGRPVELPEPGDERARVAAVLQVGLRELQTHLDQVTTVLPAFLRHRDALLLSPLTGGAEPGWLKAQEPKLRAALAPAQRAAAETAALSAQLARVMDLDPDALPKVSYAGAALSLGAAALLNPVFAVSGISQAYSSHAQGEQRKAHVTAQAERGWAVVLDRWNALVGASLPVLAYVLTENVFPSRWESARRIGQELAAAPPPARPLALRAVARRLAVLDVMRRYPGGAGVRLRRGEIADHLRAARESVRTPRFLDF</sequence>
<organism evidence="1">
    <name type="scientific">Nonomuraea gerenzanensis</name>
    <dbReference type="NCBI Taxonomy" id="93944"/>
    <lineage>
        <taxon>Bacteria</taxon>
        <taxon>Bacillati</taxon>
        <taxon>Actinomycetota</taxon>
        <taxon>Actinomycetes</taxon>
        <taxon>Streptosporangiales</taxon>
        <taxon>Streptosporangiaceae</taxon>
        <taxon>Nonomuraea</taxon>
    </lineage>
</organism>
<dbReference type="EMBL" id="LT559118">
    <property type="protein sequence ID" value="SBO92593.1"/>
    <property type="molecule type" value="Genomic_DNA"/>
</dbReference>
<dbReference type="AlphaFoldDB" id="A0A1M4E1D7"/>
<name>A0A1M4E1D7_9ACTN</name>
<reference evidence="1" key="1">
    <citation type="submission" date="2016-04" db="EMBL/GenBank/DDBJ databases">
        <authorList>
            <person name="Evans L.H."/>
            <person name="Alamgir A."/>
            <person name="Owens N."/>
            <person name="Weber N.D."/>
            <person name="Virtaneva K."/>
            <person name="Barbian K."/>
            <person name="Babar A."/>
            <person name="Rosenke K."/>
        </authorList>
    </citation>
    <scope>NUCLEOTIDE SEQUENCE</scope>
    <source>
        <strain evidence="1">Nono1</strain>
    </source>
</reference>
<dbReference type="RefSeq" id="WP_225271848.1">
    <property type="nucleotide sequence ID" value="NZ_CP084058.1"/>
</dbReference>
<protein>
    <submittedName>
        <fullName evidence="1">Uncharacterized protein</fullName>
    </submittedName>
</protein>
<accession>A0A1M4E1D7</accession>